<evidence type="ECO:0000256" key="4">
    <source>
        <dbReference type="ARBA" id="ARBA00023157"/>
    </source>
</evidence>
<protein>
    <submittedName>
        <fullName evidence="7">NOTC3-like protein</fullName>
    </submittedName>
</protein>
<keyword evidence="1 5" id="KW-0245">EGF-like domain</keyword>
<gene>
    <name evidence="7" type="ORF">MAR_016658</name>
</gene>
<evidence type="ECO:0000259" key="6">
    <source>
        <dbReference type="PROSITE" id="PS50026"/>
    </source>
</evidence>
<proteinExistence type="predicted"/>
<dbReference type="InterPro" id="IPR018097">
    <property type="entry name" value="EGF_Ca-bd_CS"/>
</dbReference>
<dbReference type="PROSITE" id="PS00010">
    <property type="entry name" value="ASX_HYDROXYL"/>
    <property type="match status" value="1"/>
</dbReference>
<evidence type="ECO:0000256" key="3">
    <source>
        <dbReference type="ARBA" id="ARBA00022737"/>
    </source>
</evidence>
<keyword evidence="3" id="KW-0677">Repeat</keyword>
<sequence>IDECAVVGNYFCRINWNQTRWCTNTAGSYYCGCNRGWTGKHCENDVNECDGGNLCGQNADCTNTFGSYNCNCRPGYPQGNPFYGCYTLNYPPLYEAFGAENSTQWAKYVENHVVIAPLWTNLDSRNITGAGVWVHVFSNNSGNRSDILQIQKLVRKYSDNSEFNASVAFAVTWKHNLSMQVIAVTDGLYTYLLFNYDQEEFSIQPNSYTPVAAGYTFPGNFTGKILANSHNFTNLKTDSNVNQGP</sequence>
<evidence type="ECO:0000256" key="5">
    <source>
        <dbReference type="PROSITE-ProRule" id="PRU00076"/>
    </source>
</evidence>
<dbReference type="PROSITE" id="PS50026">
    <property type="entry name" value="EGF_3"/>
    <property type="match status" value="1"/>
</dbReference>
<dbReference type="SMART" id="SM00181">
    <property type="entry name" value="EGF"/>
    <property type="match status" value="2"/>
</dbReference>
<dbReference type="InterPro" id="IPR000742">
    <property type="entry name" value="EGF"/>
</dbReference>
<accession>A0ABY7ECD9</accession>
<name>A0ABY7ECD9_MYAAR</name>
<feature type="non-terminal residue" evidence="7">
    <location>
        <position position="245"/>
    </location>
</feature>
<dbReference type="Pfam" id="PF06119">
    <property type="entry name" value="NIDO"/>
    <property type="match status" value="1"/>
</dbReference>
<dbReference type="Pfam" id="PF07645">
    <property type="entry name" value="EGF_CA"/>
    <property type="match status" value="2"/>
</dbReference>
<dbReference type="PANTHER" id="PTHR24039">
    <property type="entry name" value="FIBRILLIN-RELATED"/>
    <property type="match status" value="1"/>
</dbReference>
<evidence type="ECO:0000313" key="7">
    <source>
        <dbReference type="EMBL" id="WAR06700.1"/>
    </source>
</evidence>
<evidence type="ECO:0000256" key="1">
    <source>
        <dbReference type="ARBA" id="ARBA00022536"/>
    </source>
</evidence>
<comment type="caution">
    <text evidence="5">Lacks conserved residue(s) required for the propagation of feature annotation.</text>
</comment>
<dbReference type="InterPro" id="IPR000152">
    <property type="entry name" value="EGF-type_Asp/Asn_hydroxyl_site"/>
</dbReference>
<keyword evidence="4" id="KW-1015">Disulfide bond</keyword>
<dbReference type="SUPFAM" id="SSF57184">
    <property type="entry name" value="Growth factor receptor domain"/>
    <property type="match status" value="1"/>
</dbReference>
<keyword evidence="2" id="KW-0732">Signal</keyword>
<dbReference type="EMBL" id="CP111017">
    <property type="protein sequence ID" value="WAR06700.1"/>
    <property type="molecule type" value="Genomic_DNA"/>
</dbReference>
<dbReference type="InterPro" id="IPR003886">
    <property type="entry name" value="NIDO_dom"/>
</dbReference>
<dbReference type="InterPro" id="IPR009030">
    <property type="entry name" value="Growth_fac_rcpt_cys_sf"/>
</dbReference>
<keyword evidence="8" id="KW-1185">Reference proteome</keyword>
<dbReference type="CDD" id="cd00054">
    <property type="entry name" value="EGF_CA"/>
    <property type="match status" value="2"/>
</dbReference>
<dbReference type="Proteomes" id="UP001164746">
    <property type="component" value="Chromosome 6"/>
</dbReference>
<feature type="non-terminal residue" evidence="7">
    <location>
        <position position="1"/>
    </location>
</feature>
<evidence type="ECO:0000256" key="2">
    <source>
        <dbReference type="ARBA" id="ARBA00022729"/>
    </source>
</evidence>
<dbReference type="SMART" id="SM00179">
    <property type="entry name" value="EGF_CA"/>
    <property type="match status" value="2"/>
</dbReference>
<dbReference type="PANTHER" id="PTHR24039:SF58">
    <property type="entry name" value="EGF-LIKE DOMAIN-CONTAINING PROTEIN"/>
    <property type="match status" value="1"/>
</dbReference>
<organism evidence="7 8">
    <name type="scientific">Mya arenaria</name>
    <name type="common">Soft-shell clam</name>
    <dbReference type="NCBI Taxonomy" id="6604"/>
    <lineage>
        <taxon>Eukaryota</taxon>
        <taxon>Metazoa</taxon>
        <taxon>Spiralia</taxon>
        <taxon>Lophotrochozoa</taxon>
        <taxon>Mollusca</taxon>
        <taxon>Bivalvia</taxon>
        <taxon>Autobranchia</taxon>
        <taxon>Heteroconchia</taxon>
        <taxon>Euheterodonta</taxon>
        <taxon>Imparidentia</taxon>
        <taxon>Neoheterodontei</taxon>
        <taxon>Myida</taxon>
        <taxon>Myoidea</taxon>
        <taxon>Myidae</taxon>
        <taxon>Mya</taxon>
    </lineage>
</organism>
<reference evidence="7" key="1">
    <citation type="submission" date="2022-11" db="EMBL/GenBank/DDBJ databases">
        <title>Centuries of genome instability and evolution in soft-shell clam transmissible cancer (bioRxiv).</title>
        <authorList>
            <person name="Hart S.F.M."/>
            <person name="Yonemitsu M.A."/>
            <person name="Giersch R.M."/>
            <person name="Beal B.F."/>
            <person name="Arriagada G."/>
            <person name="Davis B.W."/>
            <person name="Ostrander E.A."/>
            <person name="Goff S.P."/>
            <person name="Metzger M.J."/>
        </authorList>
    </citation>
    <scope>NUCLEOTIDE SEQUENCE</scope>
    <source>
        <strain evidence="7">MELC-2E11</strain>
        <tissue evidence="7">Siphon/mantle</tissue>
    </source>
</reference>
<dbReference type="Gene3D" id="2.10.25.10">
    <property type="entry name" value="Laminin"/>
    <property type="match status" value="2"/>
</dbReference>
<dbReference type="PROSITE" id="PS01187">
    <property type="entry name" value="EGF_CA"/>
    <property type="match status" value="1"/>
</dbReference>
<feature type="domain" description="EGF-like" evidence="6">
    <location>
        <begin position="45"/>
        <end position="82"/>
    </location>
</feature>
<dbReference type="PROSITE" id="PS01186">
    <property type="entry name" value="EGF_2"/>
    <property type="match status" value="1"/>
</dbReference>
<dbReference type="PROSITE" id="PS00022">
    <property type="entry name" value="EGF_1"/>
    <property type="match status" value="1"/>
</dbReference>
<evidence type="ECO:0000313" key="8">
    <source>
        <dbReference type="Proteomes" id="UP001164746"/>
    </source>
</evidence>
<dbReference type="InterPro" id="IPR049883">
    <property type="entry name" value="NOTCH1_EGF-like"/>
</dbReference>
<dbReference type="InterPro" id="IPR001881">
    <property type="entry name" value="EGF-like_Ca-bd_dom"/>
</dbReference>